<gene>
    <name evidence="1" type="ORF">STRAU_4395</name>
</gene>
<protein>
    <submittedName>
        <fullName evidence="1">Uncharacterized protein</fullName>
    </submittedName>
</protein>
<dbReference type="AlphaFoldDB" id="S3ZIP6"/>
<dbReference type="EMBL" id="AOPZ01000223">
    <property type="protein sequence ID" value="EPH42544.1"/>
    <property type="molecule type" value="Genomic_DNA"/>
</dbReference>
<reference evidence="1 2" key="1">
    <citation type="submission" date="2013-02" db="EMBL/GenBank/DDBJ databases">
        <title>Draft Genome Sequence of Streptomyces aurantiacus, Which Produces Setomimycin.</title>
        <authorList>
            <person name="Gruening B.A."/>
            <person name="Praeg A."/>
            <person name="Erxleben A."/>
            <person name="Guenther S."/>
            <person name="Mueller M."/>
        </authorList>
    </citation>
    <scope>NUCLEOTIDE SEQUENCE [LARGE SCALE GENOMIC DNA]</scope>
    <source>
        <strain evidence="1 2">JA 4570</strain>
    </source>
</reference>
<dbReference type="Proteomes" id="UP000014629">
    <property type="component" value="Unassembled WGS sequence"/>
</dbReference>
<keyword evidence="2" id="KW-1185">Reference proteome</keyword>
<sequence>MVLSAFTASWYGCLDHPSSGHRRGRRGGVPSVDVREVASHNDHMIQHLTTGLGRFNVPWRCGCERSGC</sequence>
<accession>S3ZIP6</accession>
<evidence type="ECO:0000313" key="1">
    <source>
        <dbReference type="EMBL" id="EPH42544.1"/>
    </source>
</evidence>
<name>S3ZIP6_9ACTN</name>
<organism evidence="1 2">
    <name type="scientific">Streptomyces aurantiacus JA 4570</name>
    <dbReference type="NCBI Taxonomy" id="1286094"/>
    <lineage>
        <taxon>Bacteria</taxon>
        <taxon>Bacillati</taxon>
        <taxon>Actinomycetota</taxon>
        <taxon>Actinomycetes</taxon>
        <taxon>Kitasatosporales</taxon>
        <taxon>Streptomycetaceae</taxon>
        <taxon>Streptomyces</taxon>
        <taxon>Streptomyces aurantiacus group</taxon>
    </lineage>
</organism>
<comment type="caution">
    <text evidence="1">The sequence shown here is derived from an EMBL/GenBank/DDBJ whole genome shotgun (WGS) entry which is preliminary data.</text>
</comment>
<proteinExistence type="predicted"/>
<evidence type="ECO:0000313" key="2">
    <source>
        <dbReference type="Proteomes" id="UP000014629"/>
    </source>
</evidence>